<gene>
    <name evidence="2" type="ORF">SCF082_LOCUS52661</name>
</gene>
<sequence>MSTSNGYPAPAPARRWHRAAAARAGIACACAGRVVWLLGSRCVELLLPSGELRQRRLHLSLKAGSRAVADPGRPGHLYLLENGSSAIWHCSPEGVAECLTSEPQGRCFRASLGSRFLFCGRKLLVTGTPNQGAHSPWLFDLADRTWVRLPDAPYAILSSAVVASPSEICILGGWSKMHSCHGFLQRFSLKTGTWEVSSSSIPWRRPGAAAVQTAGSHDTLVAALGWMECDGTVGHRDFRLFRRNGGAQRDTCSSSRLVALAAGQVEELARLPLADSFESLGELFHMGHHLVCIGRDHVQIFDQKECSWQTWPLPEELSRDESNSWVKHCGSWAVAFVTEYAELTAPRAPTGAMPPPALSAQESGWFREQKKAEELLKSWEGRFGDLAKTVKVAGDAALDLNEEYSSMAEKVQVLKGEHEELWRKQEAAENSMQLIYDQQELLSELLGHLEIELDLGSTAKKSRSSLRLEERARSLNMQLDELTGQARRLTELIGAQGPSDPMAHMAHLLAAHQSELDAVQERLNASEEQLKAQEASLM</sequence>
<feature type="coiled-coil region" evidence="1">
    <location>
        <begin position="465"/>
        <end position="536"/>
    </location>
</feature>
<comment type="caution">
    <text evidence="2">The sequence shown here is derived from an EMBL/GenBank/DDBJ whole genome shotgun (WGS) entry which is preliminary data.</text>
</comment>
<reference evidence="2 3" key="1">
    <citation type="submission" date="2024-02" db="EMBL/GenBank/DDBJ databases">
        <authorList>
            <person name="Chen Y."/>
            <person name="Shah S."/>
            <person name="Dougan E. K."/>
            <person name="Thang M."/>
            <person name="Chan C."/>
        </authorList>
    </citation>
    <scope>NUCLEOTIDE SEQUENCE [LARGE SCALE GENOMIC DNA]</scope>
</reference>
<proteinExistence type="predicted"/>
<dbReference type="SUPFAM" id="SSF117281">
    <property type="entry name" value="Kelch motif"/>
    <property type="match status" value="1"/>
</dbReference>
<keyword evidence="1" id="KW-0175">Coiled coil</keyword>
<accession>A0ABP0SMX1</accession>
<dbReference type="Gene3D" id="2.120.10.80">
    <property type="entry name" value="Kelch-type beta propeller"/>
    <property type="match status" value="1"/>
</dbReference>
<dbReference type="EMBL" id="CAXAMM010044195">
    <property type="protein sequence ID" value="CAK9113630.1"/>
    <property type="molecule type" value="Genomic_DNA"/>
</dbReference>
<evidence type="ECO:0000313" key="3">
    <source>
        <dbReference type="Proteomes" id="UP001642464"/>
    </source>
</evidence>
<protein>
    <submittedName>
        <fullName evidence="2">Uncharacterized protein</fullName>
    </submittedName>
</protein>
<dbReference type="InterPro" id="IPR015915">
    <property type="entry name" value="Kelch-typ_b-propeller"/>
</dbReference>
<name>A0ABP0SMX1_9DINO</name>
<evidence type="ECO:0000256" key="1">
    <source>
        <dbReference type="SAM" id="Coils"/>
    </source>
</evidence>
<keyword evidence="3" id="KW-1185">Reference proteome</keyword>
<evidence type="ECO:0000313" key="2">
    <source>
        <dbReference type="EMBL" id="CAK9113630.1"/>
    </source>
</evidence>
<organism evidence="2 3">
    <name type="scientific">Durusdinium trenchii</name>
    <dbReference type="NCBI Taxonomy" id="1381693"/>
    <lineage>
        <taxon>Eukaryota</taxon>
        <taxon>Sar</taxon>
        <taxon>Alveolata</taxon>
        <taxon>Dinophyceae</taxon>
        <taxon>Suessiales</taxon>
        <taxon>Symbiodiniaceae</taxon>
        <taxon>Durusdinium</taxon>
    </lineage>
</organism>
<dbReference type="Proteomes" id="UP001642464">
    <property type="component" value="Unassembled WGS sequence"/>
</dbReference>